<dbReference type="SMART" id="SM00507">
    <property type="entry name" value="HNHc"/>
    <property type="match status" value="1"/>
</dbReference>
<proteinExistence type="predicted"/>
<sequence>MWRIDHSKDFKVYSFANAYVKDLLKWAYHNKTKFQDIDALAAWSRERDPNDLDFIKRIKRIARSRKTVRLHMQTLHNYDKKKIKKIINIHNYLGKNYPKILKGKSNGPIFLEDETTEDLNNIFRYAYEKMLYKETFWNSYAMDNTVSNDEIRTRISSKINVCPYCDKSTISRTEVQVDHFLPKSKFPLLSIHWRNFVLACNTCNDKLNKGEMWYLPVLHPFFDEINKKLKFEFLLESQTVNIRPVYKKGLHNLRTENFIKLLKLRERYQGVWPFSFQKTLEKSIKTKLHIYVLYKGDYNRDLWRKLYAGVIQENKDDLMDNIGKETMVKLNLDYCDHVKKNDQSYWLQHLKVLTQKRKAMVAEMREEI</sequence>
<evidence type="ECO:0000259" key="1">
    <source>
        <dbReference type="SMART" id="SM00507"/>
    </source>
</evidence>
<accession>A0AAJ1QMK2</accession>
<name>A0AAJ1QMK2_9BACI</name>
<evidence type="ECO:0000313" key="3">
    <source>
        <dbReference type="Proteomes" id="UP001238973"/>
    </source>
</evidence>
<feature type="domain" description="HNH nuclease" evidence="1">
    <location>
        <begin position="152"/>
        <end position="205"/>
    </location>
</feature>
<protein>
    <submittedName>
        <fullName evidence="2">HNH endonuclease signature motif containing protein</fullName>
    </submittedName>
</protein>
<keyword evidence="2" id="KW-0378">Hydrolase</keyword>
<dbReference type="Proteomes" id="UP001238973">
    <property type="component" value="Unassembled WGS sequence"/>
</dbReference>
<dbReference type="Pfam" id="PF01844">
    <property type="entry name" value="HNH"/>
    <property type="match status" value="1"/>
</dbReference>
<dbReference type="RefSeq" id="WP_289349558.1">
    <property type="nucleotide sequence ID" value="NZ_JAUCFI010000003.1"/>
</dbReference>
<evidence type="ECO:0000313" key="2">
    <source>
        <dbReference type="EMBL" id="MDM5283774.1"/>
    </source>
</evidence>
<comment type="caution">
    <text evidence="2">The sequence shown here is derived from an EMBL/GenBank/DDBJ whole genome shotgun (WGS) entry which is preliminary data.</text>
</comment>
<reference evidence="2" key="1">
    <citation type="submission" date="2023-06" db="EMBL/GenBank/DDBJ databases">
        <title>Comparative genomics of Bacillaceae isolates and their secondary metabolite potential.</title>
        <authorList>
            <person name="Song L."/>
            <person name="Nielsen L.J."/>
            <person name="Mohite O."/>
            <person name="Xu X."/>
            <person name="Weber T."/>
            <person name="Kovacs A.T."/>
        </authorList>
    </citation>
    <scope>NUCLEOTIDE SEQUENCE</scope>
    <source>
        <strain evidence="2">G1S1</strain>
    </source>
</reference>
<keyword evidence="2" id="KW-0540">Nuclease</keyword>
<dbReference type="InterPro" id="IPR003615">
    <property type="entry name" value="HNH_nuc"/>
</dbReference>
<dbReference type="GO" id="GO:0008270">
    <property type="term" value="F:zinc ion binding"/>
    <property type="evidence" value="ECO:0007669"/>
    <property type="project" value="InterPro"/>
</dbReference>
<gene>
    <name evidence="2" type="ORF">QUF85_10705</name>
</gene>
<dbReference type="Gene3D" id="1.10.30.50">
    <property type="match status" value="1"/>
</dbReference>
<dbReference type="AlphaFoldDB" id="A0AAJ1QMK2"/>
<dbReference type="GO" id="GO:0004519">
    <property type="term" value="F:endonuclease activity"/>
    <property type="evidence" value="ECO:0007669"/>
    <property type="project" value="UniProtKB-KW"/>
</dbReference>
<keyword evidence="2" id="KW-0255">Endonuclease</keyword>
<organism evidence="2 3">
    <name type="scientific">Peribacillus frigoritolerans</name>
    <dbReference type="NCBI Taxonomy" id="450367"/>
    <lineage>
        <taxon>Bacteria</taxon>
        <taxon>Bacillati</taxon>
        <taxon>Bacillota</taxon>
        <taxon>Bacilli</taxon>
        <taxon>Bacillales</taxon>
        <taxon>Bacillaceae</taxon>
        <taxon>Peribacillus</taxon>
    </lineage>
</organism>
<dbReference type="GO" id="GO:0003676">
    <property type="term" value="F:nucleic acid binding"/>
    <property type="evidence" value="ECO:0007669"/>
    <property type="project" value="InterPro"/>
</dbReference>
<dbReference type="CDD" id="cd00085">
    <property type="entry name" value="HNHc"/>
    <property type="match status" value="1"/>
</dbReference>
<dbReference type="EMBL" id="JAUCFI010000003">
    <property type="protein sequence ID" value="MDM5283774.1"/>
    <property type="molecule type" value="Genomic_DNA"/>
</dbReference>
<dbReference type="InterPro" id="IPR002711">
    <property type="entry name" value="HNH"/>
</dbReference>